<proteinExistence type="predicted"/>
<comment type="caution">
    <text evidence="1">The sequence shown here is derived from an EMBL/GenBank/DDBJ whole genome shotgun (WGS) entry which is preliminary data.</text>
</comment>
<dbReference type="OrthoDB" id="894152at2"/>
<reference evidence="2" key="1">
    <citation type="submission" date="2018-08" db="EMBL/GenBank/DDBJ databases">
        <authorList>
            <person name="Liu Z.-W."/>
            <person name="Du Z.-J."/>
        </authorList>
    </citation>
    <scope>NUCLEOTIDE SEQUENCE [LARGE SCALE GENOMIC DNA]</scope>
    <source>
        <strain evidence="2">H4X</strain>
    </source>
</reference>
<dbReference type="Gene3D" id="3.30.160.250">
    <property type="match status" value="1"/>
</dbReference>
<protein>
    <submittedName>
        <fullName evidence="1">Type II toxin-antitoxin system HicB family antitoxin</fullName>
    </submittedName>
</protein>
<evidence type="ECO:0000313" key="1">
    <source>
        <dbReference type="EMBL" id="RDV13035.1"/>
    </source>
</evidence>
<dbReference type="Pfam" id="PF21748">
    <property type="entry name" value="UPF0150"/>
    <property type="match status" value="1"/>
</dbReference>
<keyword evidence="2" id="KW-1185">Reference proteome</keyword>
<dbReference type="PANTHER" id="PTHR34504">
    <property type="entry name" value="ANTITOXIN HICB"/>
    <property type="match status" value="1"/>
</dbReference>
<name>A0A3D8L6K5_9BACT</name>
<dbReference type="InterPro" id="IPR051404">
    <property type="entry name" value="TA_system_antitoxin"/>
</dbReference>
<evidence type="ECO:0000313" key="2">
    <source>
        <dbReference type="Proteomes" id="UP000256708"/>
    </source>
</evidence>
<dbReference type="InterPro" id="IPR049389">
    <property type="entry name" value="TTHA0281-like"/>
</dbReference>
<dbReference type="AlphaFoldDB" id="A0A3D8L6K5"/>
<organism evidence="1 2">
    <name type="scientific">Pontibacter diazotrophicus</name>
    <dbReference type="NCBI Taxonomy" id="1400979"/>
    <lineage>
        <taxon>Bacteria</taxon>
        <taxon>Pseudomonadati</taxon>
        <taxon>Bacteroidota</taxon>
        <taxon>Cytophagia</taxon>
        <taxon>Cytophagales</taxon>
        <taxon>Hymenobacteraceae</taxon>
        <taxon>Pontibacter</taxon>
    </lineage>
</organism>
<dbReference type="SUPFAM" id="SSF143100">
    <property type="entry name" value="TTHA1013/TTHA0281-like"/>
    <property type="match status" value="1"/>
</dbReference>
<dbReference type="RefSeq" id="WP_115567732.1">
    <property type="nucleotide sequence ID" value="NZ_QRGR01000030.1"/>
</dbReference>
<accession>A0A3D8L6K5</accession>
<sequence>MKLTMIVSEGANGFFIGKIQEIPAVLTQGRSIEEAQENLQDALELYLEDMREENATDNAVWKKDLTLA</sequence>
<gene>
    <name evidence="1" type="ORF">DXT99_21915</name>
</gene>
<dbReference type="Proteomes" id="UP000256708">
    <property type="component" value="Unassembled WGS sequence"/>
</dbReference>
<dbReference type="InterPro" id="IPR035069">
    <property type="entry name" value="TTHA1013/TTHA0281-like"/>
</dbReference>
<dbReference type="EMBL" id="QRGR01000030">
    <property type="protein sequence ID" value="RDV13035.1"/>
    <property type="molecule type" value="Genomic_DNA"/>
</dbReference>
<dbReference type="PANTHER" id="PTHR34504:SF2">
    <property type="entry name" value="UPF0150 PROTEIN SSL0259"/>
    <property type="match status" value="1"/>
</dbReference>